<evidence type="ECO:0000313" key="1">
    <source>
        <dbReference type="EMBL" id="MET4719254.1"/>
    </source>
</evidence>
<organism evidence="1 2">
    <name type="scientific">Bradyrhizobium japonicum</name>
    <dbReference type="NCBI Taxonomy" id="375"/>
    <lineage>
        <taxon>Bacteria</taxon>
        <taxon>Pseudomonadati</taxon>
        <taxon>Pseudomonadota</taxon>
        <taxon>Alphaproteobacteria</taxon>
        <taxon>Hyphomicrobiales</taxon>
        <taxon>Nitrobacteraceae</taxon>
        <taxon>Bradyrhizobium</taxon>
    </lineage>
</organism>
<accession>A0ABV2RQQ2</accession>
<protein>
    <submittedName>
        <fullName evidence="1">Uncharacterized protein</fullName>
    </submittedName>
</protein>
<proteinExistence type="predicted"/>
<dbReference type="EMBL" id="JBEPTQ010000002">
    <property type="protein sequence ID" value="MET4719254.1"/>
    <property type="molecule type" value="Genomic_DNA"/>
</dbReference>
<name>A0ABV2RQQ2_BRAJP</name>
<sequence>MRKRRRFKQQFTLRDRLAAWSKGVETQAKKLPPGPEREAILKKARQADVASSLDDWMKSLGLQPPR</sequence>
<keyword evidence="2" id="KW-1185">Reference proteome</keyword>
<evidence type="ECO:0000313" key="2">
    <source>
        <dbReference type="Proteomes" id="UP001549291"/>
    </source>
</evidence>
<reference evidence="1 2" key="1">
    <citation type="submission" date="2024-06" db="EMBL/GenBank/DDBJ databases">
        <title>Genomic Encyclopedia of Type Strains, Phase V (KMG-V): Genome sequencing to study the core and pangenomes of soil and plant-associated prokaryotes.</title>
        <authorList>
            <person name="Whitman W."/>
        </authorList>
    </citation>
    <scope>NUCLEOTIDE SEQUENCE [LARGE SCALE GENOMIC DNA]</scope>
    <source>
        <strain evidence="1 2">USDA 160</strain>
    </source>
</reference>
<comment type="caution">
    <text evidence="1">The sequence shown here is derived from an EMBL/GenBank/DDBJ whole genome shotgun (WGS) entry which is preliminary data.</text>
</comment>
<dbReference type="Proteomes" id="UP001549291">
    <property type="component" value="Unassembled WGS sequence"/>
</dbReference>
<gene>
    <name evidence="1" type="ORF">ABIF63_003360</name>
</gene>